<dbReference type="GO" id="GO:0008360">
    <property type="term" value="P:regulation of cell shape"/>
    <property type="evidence" value="ECO:0007669"/>
    <property type="project" value="UniProtKB-KW"/>
</dbReference>
<organism evidence="7 8">
    <name type="scientific">Paenibacillus pectinilyticus</name>
    <dbReference type="NCBI Taxonomy" id="512399"/>
    <lineage>
        <taxon>Bacteria</taxon>
        <taxon>Bacillati</taxon>
        <taxon>Bacillota</taxon>
        <taxon>Bacilli</taxon>
        <taxon>Bacillales</taxon>
        <taxon>Paenibacillaceae</taxon>
        <taxon>Paenibacillus</taxon>
    </lineage>
</organism>
<feature type="transmembrane region" description="Helical" evidence="6">
    <location>
        <begin position="409"/>
        <end position="431"/>
    </location>
</feature>
<dbReference type="AlphaFoldDB" id="A0A1C0ZXW0"/>
<feature type="transmembrane region" description="Helical" evidence="6">
    <location>
        <begin position="120"/>
        <end position="139"/>
    </location>
</feature>
<evidence type="ECO:0000256" key="5">
    <source>
        <dbReference type="ARBA" id="ARBA00023136"/>
    </source>
</evidence>
<feature type="transmembrane region" description="Helical" evidence="6">
    <location>
        <begin position="380"/>
        <end position="403"/>
    </location>
</feature>
<name>A0A1C0ZXW0_9BACL</name>
<evidence type="ECO:0000313" key="7">
    <source>
        <dbReference type="EMBL" id="OCT12952.1"/>
    </source>
</evidence>
<reference evidence="8" key="1">
    <citation type="submission" date="2016-05" db="EMBL/GenBank/DDBJ databases">
        <title>Paenibacillus oryzae. sp. nov., isolated from the rice root.</title>
        <authorList>
            <person name="Zhang J."/>
            <person name="Zhang X."/>
        </authorList>
    </citation>
    <scope>NUCLEOTIDE SEQUENCE [LARGE SCALE GENOMIC DNA]</scope>
    <source>
        <strain evidence="8">KCTC13222</strain>
    </source>
</reference>
<feature type="transmembrane region" description="Helical" evidence="6">
    <location>
        <begin position="262"/>
        <end position="281"/>
    </location>
</feature>
<dbReference type="GO" id="GO:0032153">
    <property type="term" value="C:cell division site"/>
    <property type="evidence" value="ECO:0007669"/>
    <property type="project" value="TreeGrafter"/>
</dbReference>
<evidence type="ECO:0000256" key="2">
    <source>
        <dbReference type="ARBA" id="ARBA00022692"/>
    </source>
</evidence>
<accession>A0A1C0ZXW0</accession>
<evidence type="ECO:0000313" key="8">
    <source>
        <dbReference type="Proteomes" id="UP000093309"/>
    </source>
</evidence>
<evidence type="ECO:0000256" key="3">
    <source>
        <dbReference type="ARBA" id="ARBA00022960"/>
    </source>
</evidence>
<proteinExistence type="predicted"/>
<dbReference type="NCBIfam" id="NF038403">
    <property type="entry name" value="perm_prefix_1"/>
    <property type="match status" value="1"/>
</dbReference>
<evidence type="ECO:0000256" key="6">
    <source>
        <dbReference type="SAM" id="Phobius"/>
    </source>
</evidence>
<keyword evidence="4 6" id="KW-1133">Transmembrane helix</keyword>
<dbReference type="GO" id="GO:0051301">
    <property type="term" value="P:cell division"/>
    <property type="evidence" value="ECO:0007669"/>
    <property type="project" value="InterPro"/>
</dbReference>
<keyword evidence="5 6" id="KW-0472">Membrane</keyword>
<evidence type="ECO:0008006" key="9">
    <source>
        <dbReference type="Google" id="ProtNLM"/>
    </source>
</evidence>
<dbReference type="Pfam" id="PF01098">
    <property type="entry name" value="FTSW_RODA_SPOVE"/>
    <property type="match status" value="1"/>
</dbReference>
<comment type="subcellular location">
    <subcellularLocation>
        <location evidence="1">Membrane</location>
        <topology evidence="1">Multi-pass membrane protein</topology>
    </subcellularLocation>
</comment>
<keyword evidence="3" id="KW-0133">Cell shape</keyword>
<dbReference type="GO" id="GO:0005886">
    <property type="term" value="C:plasma membrane"/>
    <property type="evidence" value="ECO:0007669"/>
    <property type="project" value="TreeGrafter"/>
</dbReference>
<evidence type="ECO:0000256" key="4">
    <source>
        <dbReference type="ARBA" id="ARBA00022989"/>
    </source>
</evidence>
<dbReference type="PANTHER" id="PTHR30474:SF1">
    <property type="entry name" value="PEPTIDOGLYCAN GLYCOSYLTRANSFERASE MRDB"/>
    <property type="match status" value="1"/>
</dbReference>
<sequence length="442" mass="50191">MNSLAQHEEIRAFLKQVCHQIKAKEVHREVRMELESHLQDLIDEKLNRGMNLDSAIKEAIGQMGTPDLIGQQFHKAHRPRFNWGLLAIIVLFMSMGLVAIFSAQMASYRQNLDAIGLKQIVYLGTGSCLMLMIGFSNYSKLARYSWGVYFGVIALLSYTILTRTVIQELGGYVRWGPIQMNISALSPYLLLIALAGIWSTPRQKLTNESSLRTFIHKSWIYVGTVWLPSVLLLNTHSIPNFLLFFIGCLCMLLVLRKKRIILAAHFVLIVASFGWFLLSLYKVQRLFAFLHAHEDQQGMNYMLTQSKLALQSAGWWGHGFGAPLSALPNLQYEMMFPFLIYCFGWGAGIALVIMIILFVQQTVGVSRKVKDPYGKALVSSLLTMFVVQYIWSMLMSIGLAPYGSFHLPFISFSGSLVIFQFISIGLMLSVYRRKDLGTWRFN</sequence>
<feature type="transmembrane region" description="Helical" evidence="6">
    <location>
        <begin position="238"/>
        <end position="255"/>
    </location>
</feature>
<gene>
    <name evidence="7" type="ORF">A8709_21765</name>
</gene>
<dbReference type="InterPro" id="IPR001182">
    <property type="entry name" value="FtsW/RodA"/>
</dbReference>
<dbReference type="RefSeq" id="WP_065854982.1">
    <property type="nucleotide sequence ID" value="NZ_LYPC01000026.1"/>
</dbReference>
<dbReference type="EMBL" id="LYPC01000026">
    <property type="protein sequence ID" value="OCT12952.1"/>
    <property type="molecule type" value="Genomic_DNA"/>
</dbReference>
<keyword evidence="2 6" id="KW-0812">Transmembrane</keyword>
<feature type="transmembrane region" description="Helical" evidence="6">
    <location>
        <begin position="211"/>
        <end position="232"/>
    </location>
</feature>
<feature type="transmembrane region" description="Helical" evidence="6">
    <location>
        <begin position="146"/>
        <end position="166"/>
    </location>
</feature>
<dbReference type="Proteomes" id="UP000093309">
    <property type="component" value="Unassembled WGS sequence"/>
</dbReference>
<feature type="transmembrane region" description="Helical" evidence="6">
    <location>
        <begin position="83"/>
        <end position="108"/>
    </location>
</feature>
<dbReference type="InterPro" id="IPR047928">
    <property type="entry name" value="Perm_prefix_1"/>
</dbReference>
<dbReference type="STRING" id="512399.A8709_21765"/>
<evidence type="ECO:0000256" key="1">
    <source>
        <dbReference type="ARBA" id="ARBA00004141"/>
    </source>
</evidence>
<keyword evidence="8" id="KW-1185">Reference proteome</keyword>
<dbReference type="PANTHER" id="PTHR30474">
    <property type="entry name" value="CELL CYCLE PROTEIN"/>
    <property type="match status" value="1"/>
</dbReference>
<protein>
    <recommendedName>
        <fullName evidence="9">Cell division protein</fullName>
    </recommendedName>
</protein>
<feature type="transmembrane region" description="Helical" evidence="6">
    <location>
        <begin position="338"/>
        <end position="359"/>
    </location>
</feature>
<dbReference type="OrthoDB" id="2192428at2"/>
<feature type="transmembrane region" description="Helical" evidence="6">
    <location>
        <begin position="178"/>
        <end position="199"/>
    </location>
</feature>
<dbReference type="GO" id="GO:0015648">
    <property type="term" value="F:lipid-linked peptidoglycan transporter activity"/>
    <property type="evidence" value="ECO:0007669"/>
    <property type="project" value="TreeGrafter"/>
</dbReference>
<comment type="caution">
    <text evidence="7">The sequence shown here is derived from an EMBL/GenBank/DDBJ whole genome shotgun (WGS) entry which is preliminary data.</text>
</comment>